<keyword evidence="5" id="KW-0964">Secreted</keyword>
<dbReference type="PANTHER" id="PTHR32018">
    <property type="entry name" value="RHAMNOGALACTURONATE LYASE FAMILY PROTEIN"/>
    <property type="match status" value="1"/>
</dbReference>
<dbReference type="Pfam" id="PF14683">
    <property type="entry name" value="CBM-like"/>
    <property type="match status" value="1"/>
</dbReference>
<dbReference type="CDD" id="cd10317">
    <property type="entry name" value="RGL4_C"/>
    <property type="match status" value="1"/>
</dbReference>
<evidence type="ECO:0000256" key="1">
    <source>
        <dbReference type="ARBA" id="ARBA00001324"/>
    </source>
</evidence>
<dbReference type="InterPro" id="IPR013784">
    <property type="entry name" value="Carb-bd-like_fold"/>
</dbReference>
<dbReference type="GO" id="GO:0005975">
    <property type="term" value="P:carbohydrate metabolic process"/>
    <property type="evidence" value="ECO:0007669"/>
    <property type="project" value="InterPro"/>
</dbReference>
<comment type="similarity">
    <text evidence="3">Belongs to the polysaccharide lyase 4 family.</text>
</comment>
<comment type="catalytic activity">
    <reaction evidence="1">
        <text>Endotype eliminative cleavage of L-alpha-rhamnopyranosyl-(1-&gt;4)-alpha-D-galactopyranosyluronic acid bonds of rhamnogalacturonan I domains in ramified hairy regions of pectin leaving L-rhamnopyranose at the reducing end and 4-deoxy-4,5-unsaturated D-galactopyranosyluronic acid at the non-reducing end.</text>
        <dbReference type="EC" id="4.2.2.23"/>
    </reaction>
</comment>
<keyword evidence="7" id="KW-0456">Lyase</keyword>
<evidence type="ECO:0000259" key="9">
    <source>
        <dbReference type="Pfam" id="PF14683"/>
    </source>
</evidence>
<dbReference type="SUPFAM" id="SSF49452">
    <property type="entry name" value="Starch-binding domain-like"/>
    <property type="match status" value="1"/>
</dbReference>
<dbReference type="GO" id="GO:0102210">
    <property type="term" value="F:rhamnogalacturonan endolyase activity"/>
    <property type="evidence" value="ECO:0007669"/>
    <property type="project" value="UniProtKB-EC"/>
</dbReference>
<name>A0AAP0F2S7_9MAGN</name>
<dbReference type="Pfam" id="PF06045">
    <property type="entry name" value="Rhamnogal_lyase"/>
    <property type="match status" value="1"/>
</dbReference>
<evidence type="ECO:0000256" key="4">
    <source>
        <dbReference type="ARBA" id="ARBA00012437"/>
    </source>
</evidence>
<gene>
    <name evidence="11" type="ORF">Scep_021089</name>
</gene>
<reference evidence="11 12" key="1">
    <citation type="submission" date="2024-01" db="EMBL/GenBank/DDBJ databases">
        <title>Genome assemblies of Stephania.</title>
        <authorList>
            <person name="Yang L."/>
        </authorList>
    </citation>
    <scope>NUCLEOTIDE SEQUENCE [LARGE SCALE GENOMIC DNA]</scope>
    <source>
        <strain evidence="11">JXDWG</strain>
        <tissue evidence="11">Leaf</tissue>
    </source>
</reference>
<dbReference type="SUPFAM" id="SSF49785">
    <property type="entry name" value="Galactose-binding domain-like"/>
    <property type="match status" value="1"/>
</dbReference>
<dbReference type="InterPro" id="IPR010325">
    <property type="entry name" value="Rhamnogal_lyase"/>
</dbReference>
<dbReference type="InterPro" id="IPR029411">
    <property type="entry name" value="RG-lyase_III"/>
</dbReference>
<accession>A0AAP0F2S7</accession>
<evidence type="ECO:0000256" key="6">
    <source>
        <dbReference type="ARBA" id="ARBA00022729"/>
    </source>
</evidence>
<evidence type="ECO:0000313" key="11">
    <source>
        <dbReference type="EMBL" id="KAK9104245.1"/>
    </source>
</evidence>
<dbReference type="EC" id="4.2.2.23" evidence="4"/>
<feature type="signal peptide" evidence="8">
    <location>
        <begin position="1"/>
        <end position="31"/>
    </location>
</feature>
<evidence type="ECO:0000259" key="10">
    <source>
        <dbReference type="Pfam" id="PF14686"/>
    </source>
</evidence>
<keyword evidence="6 8" id="KW-0732">Signal</keyword>
<evidence type="ECO:0000256" key="2">
    <source>
        <dbReference type="ARBA" id="ARBA00004613"/>
    </source>
</evidence>
<dbReference type="CDD" id="cd10316">
    <property type="entry name" value="RGL4_M"/>
    <property type="match status" value="1"/>
</dbReference>
<feature type="domain" description="Rhamnogalacturonan lyase" evidence="10">
    <location>
        <begin position="389"/>
        <end position="459"/>
    </location>
</feature>
<evidence type="ECO:0000313" key="12">
    <source>
        <dbReference type="Proteomes" id="UP001419268"/>
    </source>
</evidence>
<dbReference type="Gene3D" id="2.70.98.10">
    <property type="match status" value="1"/>
</dbReference>
<organism evidence="11 12">
    <name type="scientific">Stephania cephalantha</name>
    <dbReference type="NCBI Taxonomy" id="152367"/>
    <lineage>
        <taxon>Eukaryota</taxon>
        <taxon>Viridiplantae</taxon>
        <taxon>Streptophyta</taxon>
        <taxon>Embryophyta</taxon>
        <taxon>Tracheophyta</taxon>
        <taxon>Spermatophyta</taxon>
        <taxon>Magnoliopsida</taxon>
        <taxon>Ranunculales</taxon>
        <taxon>Menispermaceae</taxon>
        <taxon>Menispermoideae</taxon>
        <taxon>Cissampelideae</taxon>
        <taxon>Stephania</taxon>
    </lineage>
</organism>
<dbReference type="Pfam" id="PF14686">
    <property type="entry name" value="fn3_3"/>
    <property type="match status" value="1"/>
</dbReference>
<dbReference type="AlphaFoldDB" id="A0AAP0F2S7"/>
<feature type="chain" id="PRO_5042967101" description="rhamnogalacturonan endolyase" evidence="8">
    <location>
        <begin position="32"/>
        <end position="667"/>
    </location>
</feature>
<dbReference type="CDD" id="cd10320">
    <property type="entry name" value="RGL4_N"/>
    <property type="match status" value="1"/>
</dbReference>
<dbReference type="Gene3D" id="2.60.120.260">
    <property type="entry name" value="Galactose-binding domain-like"/>
    <property type="match status" value="1"/>
</dbReference>
<dbReference type="InterPro" id="IPR051850">
    <property type="entry name" value="Polysacch_Lyase_4"/>
</dbReference>
<dbReference type="Proteomes" id="UP001419268">
    <property type="component" value="Unassembled WGS sequence"/>
</dbReference>
<dbReference type="Gene3D" id="2.60.40.1120">
    <property type="entry name" value="Carboxypeptidase-like, regulatory domain"/>
    <property type="match status" value="1"/>
</dbReference>
<comment type="subcellular location">
    <subcellularLocation>
        <location evidence="2">Secreted</location>
    </subcellularLocation>
</comment>
<keyword evidence="12" id="KW-1185">Reference proteome</keyword>
<sequence>MNIVEMTARPVFWVSCICWVVLLMVMTLVAGEGVGVQLHYRGQHYVIMDNGLVQVTLSVPEGMVTGVKYNGIDNLLETENTEINRGYYDLYWNTPGGSGILDKMKGTNFKVIVQNETQVEVSFTRTWKSSQQGHVVPLNIDKRFVMLQGSHGFYTYSILEHLQGWPDFNINQTRIVFKLNKQMFRYMAISDTRQRRMPLPDDRSTGRAQALAYPEAVLLTDPVEPEFKGQVDDKYQYSCTNEEIKVHGWVSTGSGPSLGFWQITPSFEFRSGGPLKQELTSHVGPTSLSVFFSAHYMGQNEVPMFRNGEQWKKVFGPLFIYLNSGPAGTHGRELWEDANNQMRKEVQSWPYSFPASHDFTKREQRGSARGRLLIRDRYINKEDIPAGFAYVGLALPGEVGSWQTEDKGYQFWNRADFNGSFSIDNVRSGIYDLYAWAPGYVGDYKCNEVITITPGSDIDLGAIVFEPLRDGPTLWEIGIPDRSAAEFFVPAPGPRYVNPLYLNQDRFRQYGLWERYSVLYPDNDLVYSINSSDYRRDWFFAHVPRRIGLHSYQPTTWQIRFNLNNVGQRGSYKLRLALASSALAELQVRFNDLNAEIPHFTTRLIGADNAIARHGAHGKYWLFNVDVQSIWLVEGANTIFLTQKRSVGPLQGVLYDYIRFEGPPTFA</sequence>
<dbReference type="SUPFAM" id="SSF74650">
    <property type="entry name" value="Galactose mutarotase-like"/>
    <property type="match status" value="1"/>
</dbReference>
<dbReference type="InterPro" id="IPR008979">
    <property type="entry name" value="Galactose-bd-like_sf"/>
</dbReference>
<dbReference type="EMBL" id="JBBNAG010000009">
    <property type="protein sequence ID" value="KAK9104245.1"/>
    <property type="molecule type" value="Genomic_DNA"/>
</dbReference>
<dbReference type="FunFam" id="2.60.40.1120:FF:000033">
    <property type="entry name" value="Rhamnogalacturonate lyase B"/>
    <property type="match status" value="1"/>
</dbReference>
<comment type="caution">
    <text evidence="11">The sequence shown here is derived from an EMBL/GenBank/DDBJ whole genome shotgun (WGS) entry which is preliminary data.</text>
</comment>
<dbReference type="InterPro" id="IPR014718">
    <property type="entry name" value="GH-type_carb-bd"/>
</dbReference>
<evidence type="ECO:0000256" key="7">
    <source>
        <dbReference type="ARBA" id="ARBA00023239"/>
    </source>
</evidence>
<dbReference type="InterPro" id="IPR011013">
    <property type="entry name" value="Gal_mutarotase_sf_dom"/>
</dbReference>
<evidence type="ECO:0000256" key="8">
    <source>
        <dbReference type="SAM" id="SignalP"/>
    </source>
</evidence>
<proteinExistence type="inferred from homology"/>
<dbReference type="GO" id="GO:0030246">
    <property type="term" value="F:carbohydrate binding"/>
    <property type="evidence" value="ECO:0007669"/>
    <property type="project" value="InterPro"/>
</dbReference>
<evidence type="ECO:0000256" key="5">
    <source>
        <dbReference type="ARBA" id="ARBA00022525"/>
    </source>
</evidence>
<dbReference type="InterPro" id="IPR029413">
    <property type="entry name" value="RG-lyase_II"/>
</dbReference>
<protein>
    <recommendedName>
        <fullName evidence="4">rhamnogalacturonan endolyase</fullName>
        <ecNumber evidence="4">4.2.2.23</ecNumber>
    </recommendedName>
</protein>
<evidence type="ECO:0000256" key="3">
    <source>
        <dbReference type="ARBA" id="ARBA00010418"/>
    </source>
</evidence>
<dbReference type="PANTHER" id="PTHR32018:SF1">
    <property type="entry name" value="RHAMNOGALACTURONAN ENDOLYASE"/>
    <property type="match status" value="1"/>
</dbReference>
<dbReference type="GO" id="GO:0005576">
    <property type="term" value="C:extracellular region"/>
    <property type="evidence" value="ECO:0007669"/>
    <property type="project" value="UniProtKB-SubCell"/>
</dbReference>
<feature type="domain" description="Rhamnogalacturonan lyase" evidence="9">
    <location>
        <begin position="473"/>
        <end position="660"/>
    </location>
</feature>